<evidence type="ECO:0000259" key="2">
    <source>
        <dbReference type="Pfam" id="PF01979"/>
    </source>
</evidence>
<dbReference type="PANTHER" id="PTHR43135:SF3">
    <property type="entry name" value="ALPHA-D-RIBOSE 1-METHYLPHOSPHONATE 5-TRIPHOSPHATE DIPHOSPHATASE"/>
    <property type="match status" value="1"/>
</dbReference>
<dbReference type="InterPro" id="IPR006680">
    <property type="entry name" value="Amidohydro-rel"/>
</dbReference>
<dbReference type="EMBL" id="BSNK01000001">
    <property type="protein sequence ID" value="GLQ23620.1"/>
    <property type="molecule type" value="Genomic_DNA"/>
</dbReference>
<keyword evidence="1" id="KW-0732">Signal</keyword>
<dbReference type="Proteomes" id="UP001161391">
    <property type="component" value="Unassembled WGS sequence"/>
</dbReference>
<reference evidence="3" key="2">
    <citation type="submission" date="2023-01" db="EMBL/GenBank/DDBJ databases">
        <title>Draft genome sequence of Algimonas ampicilliniresistens strain NBRC 108219.</title>
        <authorList>
            <person name="Sun Q."/>
            <person name="Mori K."/>
        </authorList>
    </citation>
    <scope>NUCLEOTIDE SEQUENCE</scope>
    <source>
        <strain evidence="3">NBRC 108219</strain>
    </source>
</reference>
<reference evidence="3" key="1">
    <citation type="journal article" date="2014" name="Int. J. Syst. Evol. Microbiol.">
        <title>Complete genome of a new Firmicutes species belonging to the dominant human colonic microbiota ('Ruminococcus bicirculans') reveals two chromosomes and a selective capacity to utilize plant glucans.</title>
        <authorList>
            <consortium name="NISC Comparative Sequencing Program"/>
            <person name="Wegmann U."/>
            <person name="Louis P."/>
            <person name="Goesmann A."/>
            <person name="Henrissat B."/>
            <person name="Duncan S.H."/>
            <person name="Flint H.J."/>
        </authorList>
    </citation>
    <scope>NUCLEOTIDE SEQUENCE</scope>
    <source>
        <strain evidence="3">NBRC 108219</strain>
    </source>
</reference>
<dbReference type="SUPFAM" id="SSF51556">
    <property type="entry name" value="Metallo-dependent hydrolases"/>
    <property type="match status" value="1"/>
</dbReference>
<feature type="domain" description="Amidohydrolase-related" evidence="2">
    <location>
        <begin position="81"/>
        <end position="425"/>
    </location>
</feature>
<proteinExistence type="predicted"/>
<keyword evidence="4" id="KW-1185">Reference proteome</keyword>
<dbReference type="CDD" id="cd01299">
    <property type="entry name" value="Met_dep_hydrolase_A"/>
    <property type="match status" value="1"/>
</dbReference>
<feature type="chain" id="PRO_5045984562" evidence="1">
    <location>
        <begin position="20"/>
        <end position="432"/>
    </location>
</feature>
<evidence type="ECO:0000313" key="3">
    <source>
        <dbReference type="EMBL" id="GLQ23620.1"/>
    </source>
</evidence>
<feature type="signal peptide" evidence="1">
    <location>
        <begin position="1"/>
        <end position="19"/>
    </location>
</feature>
<dbReference type="Pfam" id="PF01979">
    <property type="entry name" value="Amidohydro_1"/>
    <property type="match status" value="1"/>
</dbReference>
<evidence type="ECO:0000313" key="4">
    <source>
        <dbReference type="Proteomes" id="UP001161391"/>
    </source>
</evidence>
<dbReference type="Gene3D" id="2.30.40.10">
    <property type="entry name" value="Urease, subunit C, domain 1"/>
    <property type="match status" value="1"/>
</dbReference>
<dbReference type="InterPro" id="IPR057744">
    <property type="entry name" value="OTAase-like"/>
</dbReference>
<evidence type="ECO:0000256" key="1">
    <source>
        <dbReference type="SAM" id="SignalP"/>
    </source>
</evidence>
<protein>
    <submittedName>
        <fullName evidence="3">Xaa-Pro dipeptidase</fullName>
    </submittedName>
</protein>
<accession>A0ABQ5V999</accession>
<organism evidence="3 4">
    <name type="scientific">Algimonas ampicilliniresistens</name>
    <dbReference type="NCBI Taxonomy" id="1298735"/>
    <lineage>
        <taxon>Bacteria</taxon>
        <taxon>Pseudomonadati</taxon>
        <taxon>Pseudomonadota</taxon>
        <taxon>Alphaproteobacteria</taxon>
        <taxon>Maricaulales</taxon>
        <taxon>Robiginitomaculaceae</taxon>
        <taxon>Algimonas</taxon>
    </lineage>
</organism>
<gene>
    <name evidence="3" type="ORF">GCM10007853_14940</name>
</gene>
<name>A0ABQ5V999_9PROT</name>
<comment type="caution">
    <text evidence="3">The sequence shown here is derived from an EMBL/GenBank/DDBJ whole genome shotgun (WGS) entry which is preliminary data.</text>
</comment>
<dbReference type="PANTHER" id="PTHR43135">
    <property type="entry name" value="ALPHA-D-RIBOSE 1-METHYLPHOSPHONATE 5-TRIPHOSPHATE DIPHOSPHATASE"/>
    <property type="match status" value="1"/>
</dbReference>
<sequence>MKLALSLLLAASLTAPALANHHGNAGVTVIHAGTMIDTEAGTTQTDQYIVIENGKIRDVLSERAYQRLEQPNHFIDLSDMTVLPGLSDSHAHLIGKAANYGYNSLAESTPRAAITGVANAKVTLEAGFTTIRNVGAPGFADIDLRNAIDDGDIPGPRIIPAGRSIGITGGHCDNNLLPFEYEQIAGGVADGPWAVRTKVRENKKYGAEVIKFCGTGGVLSKGTSIGAQQFSAEEMKAIVDEAHQLGMKVAVHAHGSKGIQTAIEAGVDSVEHASMITDESIRLAIQKGTALSMDVYVSDYILSEGEAAGILPESLEKERQVGKAQRERFQAAAKSGAKIAYGTDAGVYPHGLNGRQFAYMVKWGLTPMQAIQSATIVNAKLFDREGQIGVIKSGAYADIIAVDTNPLENIRALEDVDFVMKNGTVYRNATDG</sequence>
<dbReference type="RefSeq" id="WP_284389217.1">
    <property type="nucleotide sequence ID" value="NZ_BSNK01000001.1"/>
</dbReference>
<dbReference type="InterPro" id="IPR011059">
    <property type="entry name" value="Metal-dep_hydrolase_composite"/>
</dbReference>
<dbReference type="Gene3D" id="3.20.20.140">
    <property type="entry name" value="Metal-dependent hydrolases"/>
    <property type="match status" value="1"/>
</dbReference>
<dbReference type="InterPro" id="IPR032466">
    <property type="entry name" value="Metal_Hydrolase"/>
</dbReference>
<dbReference type="InterPro" id="IPR051781">
    <property type="entry name" value="Metallo-dep_Hydrolase"/>
</dbReference>
<dbReference type="SUPFAM" id="SSF51338">
    <property type="entry name" value="Composite domain of metallo-dependent hydrolases"/>
    <property type="match status" value="2"/>
</dbReference>